<feature type="compositionally biased region" description="Basic and acidic residues" evidence="1">
    <location>
        <begin position="92"/>
        <end position="120"/>
    </location>
</feature>
<reference evidence="3 4" key="1">
    <citation type="submission" date="2019-07" db="EMBL/GenBank/DDBJ databases">
        <title>Rhodotorula toruloides NBRC10032 genome sequencing.</title>
        <authorList>
            <person name="Shida Y."/>
            <person name="Takaku H."/>
            <person name="Ogasawara W."/>
            <person name="Mori K."/>
        </authorList>
    </citation>
    <scope>NUCLEOTIDE SEQUENCE [LARGE SCALE GENOMIC DNA]</scope>
    <source>
        <strain evidence="3 4">NBRC10032</strain>
    </source>
</reference>
<evidence type="ECO:0000313" key="3">
    <source>
        <dbReference type="EMBL" id="GEM06538.1"/>
    </source>
</evidence>
<feature type="region of interest" description="Disordered" evidence="1">
    <location>
        <begin position="482"/>
        <end position="504"/>
    </location>
</feature>
<organism evidence="3 4">
    <name type="scientific">Rhodotorula toruloides</name>
    <name type="common">Yeast</name>
    <name type="synonym">Rhodosporidium toruloides</name>
    <dbReference type="NCBI Taxonomy" id="5286"/>
    <lineage>
        <taxon>Eukaryota</taxon>
        <taxon>Fungi</taxon>
        <taxon>Dikarya</taxon>
        <taxon>Basidiomycota</taxon>
        <taxon>Pucciniomycotina</taxon>
        <taxon>Microbotryomycetes</taxon>
        <taxon>Sporidiobolales</taxon>
        <taxon>Sporidiobolaceae</taxon>
        <taxon>Rhodotorula</taxon>
    </lineage>
</organism>
<dbReference type="EMBL" id="BJWK01000001">
    <property type="protein sequence ID" value="GEM06538.1"/>
    <property type="molecule type" value="Genomic_DNA"/>
</dbReference>
<evidence type="ECO:0000313" key="4">
    <source>
        <dbReference type="Proteomes" id="UP000321518"/>
    </source>
</evidence>
<feature type="compositionally biased region" description="Polar residues" evidence="1">
    <location>
        <begin position="46"/>
        <end position="64"/>
    </location>
</feature>
<keyword evidence="2" id="KW-0812">Transmembrane</keyword>
<dbReference type="Proteomes" id="UP000321518">
    <property type="component" value="Unassembled WGS sequence"/>
</dbReference>
<feature type="region of interest" description="Disordered" evidence="1">
    <location>
        <begin position="340"/>
        <end position="377"/>
    </location>
</feature>
<dbReference type="OrthoDB" id="2527735at2759"/>
<gene>
    <name evidence="3" type="ORF">Rt10032_c01g0555</name>
</gene>
<protein>
    <submittedName>
        <fullName evidence="3">Uncharacterized protein</fullName>
    </submittedName>
</protein>
<feature type="compositionally biased region" description="Low complexity" evidence="1">
    <location>
        <begin position="22"/>
        <end position="34"/>
    </location>
</feature>
<dbReference type="AlphaFoldDB" id="A0A511K860"/>
<name>A0A511K860_RHOTO</name>
<evidence type="ECO:0000256" key="2">
    <source>
        <dbReference type="SAM" id="Phobius"/>
    </source>
</evidence>
<comment type="caution">
    <text evidence="3">The sequence shown here is derived from an EMBL/GenBank/DDBJ whole genome shotgun (WGS) entry which is preliminary data.</text>
</comment>
<feature type="transmembrane region" description="Helical" evidence="2">
    <location>
        <begin position="446"/>
        <end position="468"/>
    </location>
</feature>
<feature type="region of interest" description="Disordered" evidence="1">
    <location>
        <begin position="1"/>
        <end position="124"/>
    </location>
</feature>
<evidence type="ECO:0000256" key="1">
    <source>
        <dbReference type="SAM" id="MobiDB-lite"/>
    </source>
</evidence>
<proteinExistence type="predicted"/>
<sequence>MDAHELYDPPHARKSTSRLRARSASLSASSAPSSQVFGTASRARRQSLSSVPTTNKGAQSSGNLSDEEHQEPLIDLSPAPSRDSLSGSSKQSKPDAAADHSLWRDGRQSKQQMQEDDKTFKPTPDMESFMAQLYDLTHAIDALENDIDEIVCLRNKIVKLDPKVDVGQVSLCSDLDALAALTTQTGKGIVSLETWLRQLSDWSFDVEGLVKQGKLSETQAEIDEIKYHVSSAMQDFREAMERIREGAEKERFRRERTRIWMVRHIRHREPGIKDEDIFGLLRASELGAADGIVKNSVTSYAGLFALQNPFTELEALTRDNMCFFHDVYDDDVVNEMTGRSGRKRVMNLKDPRLTASKKPKKSKKSSTTKPTAPASRPFFGSRYGFISTMRPQRTGHASLLDDPDEDAYERKFRYIQGEQMAAERDLEYGFARQYEMDRVERRKKGIIALLAVIILALIVAIIIATMPIPRKNWAAEVLSPNSSSASTPSISPAGSTKPTDSLSIPEVQSTAASVASIATAGLESVGDNLLSFASSVDAQILPTSALQSALSFTRAQATMSVTSQAAMSVASQVQGWSQQQGAMSANNGLWQPAQQAPTMPPWQGVQ</sequence>
<keyword evidence="2" id="KW-1133">Transmembrane helix</keyword>
<accession>A0A511K860</accession>
<feature type="compositionally biased region" description="Basic residues" evidence="1">
    <location>
        <begin position="12"/>
        <end position="21"/>
    </location>
</feature>
<feature type="compositionally biased region" description="Low complexity" evidence="1">
    <location>
        <begin position="482"/>
        <end position="496"/>
    </location>
</feature>
<feature type="compositionally biased region" description="Basic residues" evidence="1">
    <location>
        <begin position="355"/>
        <end position="366"/>
    </location>
</feature>
<feature type="compositionally biased region" description="Basic and acidic residues" evidence="1">
    <location>
        <begin position="1"/>
        <end position="11"/>
    </location>
</feature>
<keyword evidence="2" id="KW-0472">Membrane</keyword>